<dbReference type="RefSeq" id="WP_042692680.1">
    <property type="nucleotide sequence ID" value="NZ_CP007264.1"/>
</dbReference>
<dbReference type="EMBL" id="CP007264">
    <property type="protein sequence ID" value="AHL23686.1"/>
    <property type="molecule type" value="Genomic_DNA"/>
</dbReference>
<evidence type="ECO:0000256" key="1">
    <source>
        <dbReference type="SAM" id="MobiDB-lite"/>
    </source>
</evidence>
<dbReference type="HOGENOM" id="CLU_884605_0_0_2"/>
<dbReference type="KEGG" id="tnu:BD01_2090"/>
<evidence type="ECO:0000313" key="3">
    <source>
        <dbReference type="Proteomes" id="UP000019434"/>
    </source>
</evidence>
<protein>
    <submittedName>
        <fullName evidence="2">Uncharacterized protein</fullName>
    </submittedName>
</protein>
<feature type="region of interest" description="Disordered" evidence="1">
    <location>
        <begin position="25"/>
        <end position="52"/>
    </location>
</feature>
<dbReference type="GeneID" id="24957262"/>
<dbReference type="eggNOG" id="ENOG502N5AZ">
    <property type="taxonomic scope" value="Archaea"/>
</dbReference>
<reference evidence="2 3" key="1">
    <citation type="submission" date="2014-02" db="EMBL/GenBank/DDBJ databases">
        <title>Genome Sequence of an Hyperthermophilic Archaeon, Thermococcus nautili 30-1, producing viral vesicles.</title>
        <authorList>
            <person name="Oberto J."/>
            <person name="Gaudin M."/>
            <person name="Cossu M."/>
            <person name="Gorlas A."/>
            <person name="Slesarev A."/>
            <person name="Marguet E."/>
            <person name="Forterre P."/>
        </authorList>
    </citation>
    <scope>NUCLEOTIDE SEQUENCE [LARGE SCALE GENOMIC DNA]</scope>
    <source>
        <strain evidence="2 3">30-1</strain>
    </source>
</reference>
<evidence type="ECO:0000313" key="2">
    <source>
        <dbReference type="EMBL" id="AHL23686.1"/>
    </source>
</evidence>
<accession>W8P4F0</accession>
<feature type="compositionally biased region" description="Basic and acidic residues" evidence="1">
    <location>
        <begin position="39"/>
        <end position="52"/>
    </location>
</feature>
<dbReference type="PROSITE" id="PS51257">
    <property type="entry name" value="PROKAR_LIPOPROTEIN"/>
    <property type="match status" value="1"/>
</dbReference>
<feature type="compositionally biased region" description="Low complexity" evidence="1">
    <location>
        <begin position="25"/>
        <end position="38"/>
    </location>
</feature>
<gene>
    <name evidence="2" type="ORF">BD01_2090</name>
</gene>
<organism evidence="2 3">
    <name type="scientific">Thermococcus nautili</name>
    <dbReference type="NCBI Taxonomy" id="195522"/>
    <lineage>
        <taxon>Archaea</taxon>
        <taxon>Methanobacteriati</taxon>
        <taxon>Methanobacteriota</taxon>
        <taxon>Thermococci</taxon>
        <taxon>Thermococcales</taxon>
        <taxon>Thermococcaceae</taxon>
        <taxon>Thermococcus</taxon>
    </lineage>
</organism>
<dbReference type="Proteomes" id="UP000019434">
    <property type="component" value="Chromosome"/>
</dbReference>
<proteinExistence type="predicted"/>
<name>W8P4F0_9EURY</name>
<sequence>MKFGIRYVLAFLLVGLVLAGSGCMSSGTSSSTPSATDTFSEKSSEKTPTETTKDVKLNADLPVTLKFDTMRAVVSDVDEPLIEVITSETGSTDAVVVVPEDSYKVLETDDGYVVKIDYSDGYYVNIDYSYSDDEPLKTFYYLETDDDYLVVKSRDYFGAVDDTDLGGDIENAVELAKSADNLGEYTLMVAEPNGKHMTFNPNSDDVDILTGNIYMADEDVAKVDKPYVFIQIVDNGDSLDVSDVTKGVAGDMAFGIPFILEYSNYVNGDDIFSVIAVSMDDYKKLANGEAELNFDGRNVEVNGIEDKVFVLISH</sequence>
<keyword evidence="3" id="KW-1185">Reference proteome</keyword>
<dbReference type="OrthoDB" id="99772at2157"/>
<dbReference type="AlphaFoldDB" id="W8P4F0"/>